<dbReference type="GO" id="GO:0003677">
    <property type="term" value="F:DNA binding"/>
    <property type="evidence" value="ECO:0007669"/>
    <property type="project" value="InterPro"/>
</dbReference>
<dbReference type="PANTHER" id="PTHR33988:SF1">
    <property type="entry name" value="ENDORIBONUCLEASE MAZF7-RELATED"/>
    <property type="match status" value="1"/>
</dbReference>
<dbReference type="GO" id="GO:0016787">
    <property type="term" value="F:hydrolase activity"/>
    <property type="evidence" value="ECO:0007669"/>
    <property type="project" value="UniProtKB-KW"/>
</dbReference>
<dbReference type="GO" id="GO:0006402">
    <property type="term" value="P:mRNA catabolic process"/>
    <property type="evidence" value="ECO:0007669"/>
    <property type="project" value="TreeGrafter"/>
</dbReference>
<dbReference type="Pfam" id="PF02452">
    <property type="entry name" value="PemK_toxin"/>
    <property type="match status" value="1"/>
</dbReference>
<proteinExistence type="inferred from homology"/>
<dbReference type="EC" id="3.1.-.-" evidence="1"/>
<organism evidence="2">
    <name type="scientific">Caldisericum exile</name>
    <dbReference type="NCBI Taxonomy" id="693075"/>
    <lineage>
        <taxon>Bacteria</taxon>
        <taxon>Pseudomonadati</taxon>
        <taxon>Caldisericota/Cryosericota group</taxon>
        <taxon>Caldisericota</taxon>
        <taxon>Caldisericia</taxon>
        <taxon>Caldisericales</taxon>
        <taxon>Caldisericaceae</taxon>
        <taxon>Caldisericum</taxon>
    </lineage>
</organism>
<gene>
    <name evidence="2" type="ORF">ENV82_00075</name>
</gene>
<keyword evidence="1" id="KW-0378">Hydrolase</keyword>
<evidence type="ECO:0000256" key="1">
    <source>
        <dbReference type="PIRNR" id="PIRNR033490"/>
    </source>
</evidence>
<keyword evidence="1" id="KW-0540">Nuclease</keyword>
<dbReference type="InterPro" id="IPR011067">
    <property type="entry name" value="Plasmid_toxin/cell-grow_inhib"/>
</dbReference>
<protein>
    <recommendedName>
        <fullName evidence="1">mRNA interferase</fullName>
        <ecNumber evidence="1">3.1.-.-</ecNumber>
    </recommendedName>
</protein>
<dbReference type="InterPro" id="IPR003477">
    <property type="entry name" value="PemK-like"/>
</dbReference>
<reference evidence="2" key="1">
    <citation type="journal article" date="2020" name="mSystems">
        <title>Genome- and Community-Level Interaction Insights into Carbon Utilization and Element Cycling Functions of Hydrothermarchaeota in Hydrothermal Sediment.</title>
        <authorList>
            <person name="Zhou Z."/>
            <person name="Liu Y."/>
            <person name="Xu W."/>
            <person name="Pan J."/>
            <person name="Luo Z.H."/>
            <person name="Li M."/>
        </authorList>
    </citation>
    <scope>NUCLEOTIDE SEQUENCE [LARGE SCALE GENOMIC DNA]</scope>
    <source>
        <strain evidence="2">SpSt-794</strain>
    </source>
</reference>
<keyword evidence="1" id="KW-0255">Endonuclease</keyword>
<dbReference type="PIRSF" id="PIRSF033490">
    <property type="entry name" value="MazF"/>
    <property type="match status" value="1"/>
</dbReference>
<dbReference type="AlphaFoldDB" id="A0A7C4TWU2"/>
<sequence length="115" mass="13115">MKTPKRFEIWIVNWNPGRGSEQEGIRPTLIIQTDAGNTNPNYPNTIVVAISTKGRPVPFHIRVEPSEENGLKSISYIKCEQILTISKERLVEKIGVLEEEYRSKIEEALKLVLNL</sequence>
<comment type="similarity">
    <text evidence="1">Belongs to the PemK/MazF family.</text>
</comment>
<comment type="caution">
    <text evidence="2">The sequence shown here is derived from an EMBL/GenBank/DDBJ whole genome shotgun (WGS) entry which is preliminary data.</text>
</comment>
<accession>A0A7C4TWU2</accession>
<dbReference type="PANTHER" id="PTHR33988">
    <property type="entry name" value="ENDORIBONUCLEASE MAZF-RELATED"/>
    <property type="match status" value="1"/>
</dbReference>
<comment type="function">
    <text evidence="1">Toxic component of a type II toxin-antitoxin (TA) system.</text>
</comment>
<dbReference type="Gene3D" id="2.30.30.110">
    <property type="match status" value="1"/>
</dbReference>
<dbReference type="GO" id="GO:0016075">
    <property type="term" value="P:rRNA catabolic process"/>
    <property type="evidence" value="ECO:0007669"/>
    <property type="project" value="TreeGrafter"/>
</dbReference>
<dbReference type="SUPFAM" id="SSF50118">
    <property type="entry name" value="Cell growth inhibitor/plasmid maintenance toxic component"/>
    <property type="match status" value="1"/>
</dbReference>
<dbReference type="GO" id="GO:0004521">
    <property type="term" value="F:RNA endonuclease activity"/>
    <property type="evidence" value="ECO:0007669"/>
    <property type="project" value="TreeGrafter"/>
</dbReference>
<name>A0A7C4TWU2_9BACT</name>
<dbReference type="EMBL" id="DTHV01000004">
    <property type="protein sequence ID" value="HGW59830.1"/>
    <property type="molecule type" value="Genomic_DNA"/>
</dbReference>
<evidence type="ECO:0000313" key="2">
    <source>
        <dbReference type="EMBL" id="HGW59830.1"/>
    </source>
</evidence>